<dbReference type="EMBL" id="SJPF01000002">
    <property type="protein sequence ID" value="TWT34764.1"/>
    <property type="molecule type" value="Genomic_DNA"/>
</dbReference>
<comment type="caution">
    <text evidence="2">The sequence shown here is derived from an EMBL/GenBank/DDBJ whole genome shotgun (WGS) entry which is preliminary data.</text>
</comment>
<organism evidence="2 3">
    <name type="scientific">Blastopirellula retiformator</name>
    <dbReference type="NCBI Taxonomy" id="2527970"/>
    <lineage>
        <taxon>Bacteria</taxon>
        <taxon>Pseudomonadati</taxon>
        <taxon>Planctomycetota</taxon>
        <taxon>Planctomycetia</taxon>
        <taxon>Pirellulales</taxon>
        <taxon>Pirellulaceae</taxon>
        <taxon>Blastopirellula</taxon>
    </lineage>
</organism>
<name>A0A5C5V877_9BACT</name>
<dbReference type="InterPro" id="IPR015943">
    <property type="entry name" value="WD40/YVTN_repeat-like_dom_sf"/>
</dbReference>
<evidence type="ECO:0000256" key="1">
    <source>
        <dbReference type="SAM" id="SignalP"/>
    </source>
</evidence>
<feature type="chain" id="PRO_5022664700" description="WD40-like Beta Propeller Repeat protein" evidence="1">
    <location>
        <begin position="25"/>
        <end position="454"/>
    </location>
</feature>
<evidence type="ECO:0000313" key="2">
    <source>
        <dbReference type="EMBL" id="TWT34764.1"/>
    </source>
</evidence>
<dbReference type="Gene3D" id="2.130.10.10">
    <property type="entry name" value="YVTN repeat-like/Quinoprotein amine dehydrogenase"/>
    <property type="match status" value="1"/>
</dbReference>
<evidence type="ECO:0008006" key="4">
    <source>
        <dbReference type="Google" id="ProtNLM"/>
    </source>
</evidence>
<dbReference type="InterPro" id="IPR011044">
    <property type="entry name" value="Quino_amine_DH_bsu"/>
</dbReference>
<keyword evidence="1" id="KW-0732">Signal</keyword>
<dbReference type="OrthoDB" id="208311at2"/>
<reference evidence="2 3" key="1">
    <citation type="submission" date="2019-02" db="EMBL/GenBank/DDBJ databases">
        <title>Deep-cultivation of Planctomycetes and their phenomic and genomic characterization uncovers novel biology.</title>
        <authorList>
            <person name="Wiegand S."/>
            <person name="Jogler M."/>
            <person name="Boedeker C."/>
            <person name="Pinto D."/>
            <person name="Vollmers J."/>
            <person name="Rivas-Marin E."/>
            <person name="Kohn T."/>
            <person name="Peeters S.H."/>
            <person name="Heuer A."/>
            <person name="Rast P."/>
            <person name="Oberbeckmann S."/>
            <person name="Bunk B."/>
            <person name="Jeske O."/>
            <person name="Meyerdierks A."/>
            <person name="Storesund J.E."/>
            <person name="Kallscheuer N."/>
            <person name="Luecker S."/>
            <person name="Lage O.M."/>
            <person name="Pohl T."/>
            <person name="Merkel B.J."/>
            <person name="Hornburger P."/>
            <person name="Mueller R.-W."/>
            <person name="Bruemmer F."/>
            <person name="Labrenz M."/>
            <person name="Spormann A.M."/>
            <person name="Op Den Camp H."/>
            <person name="Overmann J."/>
            <person name="Amann R."/>
            <person name="Jetten M.S.M."/>
            <person name="Mascher T."/>
            <person name="Medema M.H."/>
            <person name="Devos D.P."/>
            <person name="Kaster A.-K."/>
            <person name="Ovreas L."/>
            <person name="Rohde M."/>
            <person name="Galperin M.Y."/>
            <person name="Jogler C."/>
        </authorList>
    </citation>
    <scope>NUCLEOTIDE SEQUENCE [LARGE SCALE GENOMIC DNA]</scope>
    <source>
        <strain evidence="2 3">Enr8</strain>
    </source>
</reference>
<proteinExistence type="predicted"/>
<dbReference type="SUPFAM" id="SSF50969">
    <property type="entry name" value="YVTN repeat-like/Quinoprotein amine dehydrogenase"/>
    <property type="match status" value="1"/>
</dbReference>
<gene>
    <name evidence="2" type="ORF">Enr8_21780</name>
</gene>
<sequence length="454" mass="49029" precursor="true">MQLQSTIAATLLLLLAPLSRTLPAEDHAAHQAGGRVMGRVFWQSDNDATIRYGNLIKGEKWTLESHTIPSFPTIDRDSQSLVQMEAIDDVLVIGVRDAEGGELASGWVAFSDGGHEEEHGDHTHRRYNDAPKVLASQLDDQQGNPAHLYQYDGAFYLANDQNDGFTRLRPDQLRRGEAAATFFSGGGDHITLAAVENQIAYATWIDREGENAGRIDVVNLRDDQSDDGNYTIHAPTGGLHGATANSGRVFFAPADGICWVDADTNLSKNEKTAEVHHLSLGSDPDNKKPLRTGAFATAGHWVLFTSGSSQESFLGLIDAAADQPTVQKLPIETAAGLRLTTPTILETASGLRMALLFQDCHDGDVQEQLTAINLDPDRDGDFTDAKIVKHIPVGKSKIIGHGGHHDLCILPGGRYACVTNPGDGTIWVVSLTRLEVLEKIEVGGVPSRTIAAQR</sequence>
<dbReference type="Proteomes" id="UP000318878">
    <property type="component" value="Unassembled WGS sequence"/>
</dbReference>
<keyword evidence="3" id="KW-1185">Reference proteome</keyword>
<accession>A0A5C5V877</accession>
<dbReference type="RefSeq" id="WP_146431291.1">
    <property type="nucleotide sequence ID" value="NZ_SJPF01000002.1"/>
</dbReference>
<feature type="signal peptide" evidence="1">
    <location>
        <begin position="1"/>
        <end position="24"/>
    </location>
</feature>
<protein>
    <recommendedName>
        <fullName evidence="4">WD40-like Beta Propeller Repeat protein</fullName>
    </recommendedName>
</protein>
<evidence type="ECO:0000313" key="3">
    <source>
        <dbReference type="Proteomes" id="UP000318878"/>
    </source>
</evidence>
<dbReference type="AlphaFoldDB" id="A0A5C5V877"/>